<sequence length="262" mass="30923">MQYSRTFSFMKSIVPLLINNNSIQCGNIKLWKHGSLVYALHWPTTKFIHTTTTLQTSVVEKMKSTTRTKRILKWIKDKVYDIEVDKTKTLAYSEYEYIVDKIDYSVFFKEFNMPDTFYSWFLITELHVWMLMVRFMAEGKYGKIARNTLVEAMWDDVDVRSKKLGEMSSSIRRKQIEDLSHQFNAAILAYDEGIMSDDKVLASALWGTFFNLECNNPEHIEKLVIYVRKQINYLDKIPSQKILNHPQIKWLELKKINISDTC</sequence>
<evidence type="ECO:0000259" key="2">
    <source>
        <dbReference type="Pfam" id="PF03981"/>
    </source>
</evidence>
<dbReference type="Pfam" id="PF03981">
    <property type="entry name" value="Ubiq_cyt_C_chap"/>
    <property type="match status" value="1"/>
</dbReference>
<dbReference type="InterPro" id="IPR021150">
    <property type="entry name" value="Ubiq_cyt_c_chap"/>
</dbReference>
<evidence type="ECO:0000256" key="1">
    <source>
        <dbReference type="ARBA" id="ARBA00006407"/>
    </source>
</evidence>
<accession>A0ABM1JD20</accession>
<reference evidence="4" key="1">
    <citation type="submission" date="2025-08" db="UniProtKB">
        <authorList>
            <consortium name="RefSeq"/>
        </authorList>
    </citation>
    <scope>IDENTIFICATION</scope>
    <source>
        <tissue evidence="4">Whole body</tissue>
    </source>
</reference>
<organism evidence="3 4">
    <name type="scientific">Polistes dominula</name>
    <name type="common">European paper wasp</name>
    <name type="synonym">Vespa dominula</name>
    <dbReference type="NCBI Taxonomy" id="743375"/>
    <lineage>
        <taxon>Eukaryota</taxon>
        <taxon>Metazoa</taxon>
        <taxon>Ecdysozoa</taxon>
        <taxon>Arthropoda</taxon>
        <taxon>Hexapoda</taxon>
        <taxon>Insecta</taxon>
        <taxon>Pterygota</taxon>
        <taxon>Neoptera</taxon>
        <taxon>Endopterygota</taxon>
        <taxon>Hymenoptera</taxon>
        <taxon>Apocrita</taxon>
        <taxon>Aculeata</taxon>
        <taxon>Vespoidea</taxon>
        <taxon>Vespidae</taxon>
        <taxon>Polistinae</taxon>
        <taxon>Polistini</taxon>
        <taxon>Polistes</taxon>
    </lineage>
</organism>
<dbReference type="GeneID" id="107073927"/>
<evidence type="ECO:0000313" key="3">
    <source>
        <dbReference type="Proteomes" id="UP000694924"/>
    </source>
</evidence>
<dbReference type="InterPro" id="IPR007129">
    <property type="entry name" value="Ubiqinol_cyt_c_chaperone_CPB3"/>
</dbReference>
<dbReference type="RefSeq" id="XP_015190358.1">
    <property type="nucleotide sequence ID" value="XM_015334872.1"/>
</dbReference>
<comment type="similarity">
    <text evidence="1">Belongs to the CBP3 family.</text>
</comment>
<name>A0ABM1JD20_POLDO</name>
<evidence type="ECO:0000313" key="4">
    <source>
        <dbReference type="RefSeq" id="XP_015190358.1"/>
    </source>
</evidence>
<proteinExistence type="inferred from homology"/>
<dbReference type="PANTHER" id="PTHR12184:SF1">
    <property type="entry name" value="UBIQUINOL-CYTOCHROME-C REDUCTASE COMPLEX ASSEMBLY FACTOR 1"/>
    <property type="match status" value="1"/>
</dbReference>
<gene>
    <name evidence="4" type="primary">LOC107073927</name>
</gene>
<feature type="domain" description="Ubiquinol-cytochrome c chaperone" evidence="2">
    <location>
        <begin position="110"/>
        <end position="246"/>
    </location>
</feature>
<keyword evidence="3" id="KW-1185">Reference proteome</keyword>
<dbReference type="PANTHER" id="PTHR12184">
    <property type="entry name" value="UBIQUINOL-CYTOCHROME C REDUCTASE COMPLEX ASSEMBLY FACTOR 1 FAMILY MEMBER"/>
    <property type="match status" value="1"/>
</dbReference>
<dbReference type="Proteomes" id="UP000694924">
    <property type="component" value="Unplaced"/>
</dbReference>
<protein>
    <submittedName>
        <fullName evidence="4">Ubiquinol-cytochrome-c reductase complex assembly factor 1</fullName>
    </submittedName>
</protein>